<dbReference type="EMBL" id="FWFO01000007">
    <property type="protein sequence ID" value="SLN72336.1"/>
    <property type="molecule type" value="Genomic_DNA"/>
</dbReference>
<name>A0A1Y5TTK3_9RHOB</name>
<protein>
    <submittedName>
        <fullName evidence="1">Uncharacterized protein</fullName>
    </submittedName>
</protein>
<gene>
    <name evidence="1" type="ORF">TRL7639_04306</name>
</gene>
<dbReference type="AlphaFoldDB" id="A0A1Y5TTK3"/>
<dbReference type="Proteomes" id="UP000193077">
    <property type="component" value="Unassembled WGS sequence"/>
</dbReference>
<evidence type="ECO:0000313" key="2">
    <source>
        <dbReference type="Proteomes" id="UP000193077"/>
    </source>
</evidence>
<keyword evidence="2" id="KW-1185">Reference proteome</keyword>
<evidence type="ECO:0000313" key="1">
    <source>
        <dbReference type="EMBL" id="SLN72336.1"/>
    </source>
</evidence>
<organism evidence="1 2">
    <name type="scientific">Falsiruegeria litorea R37</name>
    <dbReference type="NCBI Taxonomy" id="1200284"/>
    <lineage>
        <taxon>Bacteria</taxon>
        <taxon>Pseudomonadati</taxon>
        <taxon>Pseudomonadota</taxon>
        <taxon>Alphaproteobacteria</taxon>
        <taxon>Rhodobacterales</taxon>
        <taxon>Roseobacteraceae</taxon>
        <taxon>Falsiruegeria</taxon>
    </lineage>
</organism>
<sequence>MDVEVSQAACLCDGTLLYALDSDSLQICRF</sequence>
<accession>A0A1Y5TTK3</accession>
<reference evidence="1 2" key="1">
    <citation type="submission" date="2017-03" db="EMBL/GenBank/DDBJ databases">
        <authorList>
            <person name="Afonso C.L."/>
            <person name="Miller P.J."/>
            <person name="Scott M.A."/>
            <person name="Spackman E."/>
            <person name="Goraichik I."/>
            <person name="Dimitrov K.M."/>
            <person name="Suarez D.L."/>
            <person name="Swayne D.E."/>
        </authorList>
    </citation>
    <scope>NUCLEOTIDE SEQUENCE [LARGE SCALE GENOMIC DNA]</scope>
    <source>
        <strain evidence="1 2">CECT 7639</strain>
    </source>
</reference>
<proteinExistence type="predicted"/>